<dbReference type="Gene3D" id="3.40.630.30">
    <property type="match status" value="1"/>
</dbReference>
<dbReference type="STRING" id="1314777.A0A164QZZ5"/>
<organism evidence="2 3">
    <name type="scientific">Sistotremastrum niveocremeum HHB9708</name>
    <dbReference type="NCBI Taxonomy" id="1314777"/>
    <lineage>
        <taxon>Eukaryota</taxon>
        <taxon>Fungi</taxon>
        <taxon>Dikarya</taxon>
        <taxon>Basidiomycota</taxon>
        <taxon>Agaricomycotina</taxon>
        <taxon>Agaricomycetes</taxon>
        <taxon>Sistotremastrales</taxon>
        <taxon>Sistotremastraceae</taxon>
        <taxon>Sertulicium</taxon>
        <taxon>Sertulicium niveocremeum</taxon>
    </lineage>
</organism>
<keyword evidence="2" id="KW-0012">Acyltransferase</keyword>
<accession>A0A164QZZ5</accession>
<protein>
    <submittedName>
        <fullName evidence="2">Acyl-CoA N-acyltransferase</fullName>
    </submittedName>
</protein>
<reference evidence="2 3" key="1">
    <citation type="journal article" date="2016" name="Mol. Biol. Evol.">
        <title>Comparative Genomics of Early-Diverging Mushroom-Forming Fungi Provides Insights into the Origins of Lignocellulose Decay Capabilities.</title>
        <authorList>
            <person name="Nagy L.G."/>
            <person name="Riley R."/>
            <person name="Tritt A."/>
            <person name="Adam C."/>
            <person name="Daum C."/>
            <person name="Floudas D."/>
            <person name="Sun H."/>
            <person name="Yadav J.S."/>
            <person name="Pangilinan J."/>
            <person name="Larsson K.H."/>
            <person name="Matsuura K."/>
            <person name="Barry K."/>
            <person name="Labutti K."/>
            <person name="Kuo R."/>
            <person name="Ohm R.A."/>
            <person name="Bhattacharya S.S."/>
            <person name="Shirouzu T."/>
            <person name="Yoshinaga Y."/>
            <person name="Martin F.M."/>
            <person name="Grigoriev I.V."/>
            <person name="Hibbett D.S."/>
        </authorList>
    </citation>
    <scope>NUCLEOTIDE SEQUENCE [LARGE SCALE GENOMIC DNA]</scope>
    <source>
        <strain evidence="2 3">HHB9708</strain>
    </source>
</reference>
<dbReference type="EMBL" id="KV419423">
    <property type="protein sequence ID" value="KZS90123.1"/>
    <property type="molecule type" value="Genomic_DNA"/>
</dbReference>
<evidence type="ECO:0000259" key="1">
    <source>
        <dbReference type="Pfam" id="PF08445"/>
    </source>
</evidence>
<gene>
    <name evidence="2" type="ORF">SISNIDRAFT_416042</name>
</gene>
<keyword evidence="3" id="KW-1185">Reference proteome</keyword>
<dbReference type="OrthoDB" id="9975416at2759"/>
<dbReference type="Proteomes" id="UP000076722">
    <property type="component" value="Unassembled WGS sequence"/>
</dbReference>
<dbReference type="GO" id="GO:0016747">
    <property type="term" value="F:acyltransferase activity, transferring groups other than amino-acyl groups"/>
    <property type="evidence" value="ECO:0007669"/>
    <property type="project" value="InterPro"/>
</dbReference>
<dbReference type="Pfam" id="PF08445">
    <property type="entry name" value="FR47"/>
    <property type="match status" value="1"/>
</dbReference>
<dbReference type="InterPro" id="IPR013653">
    <property type="entry name" value="GCN5-like_dom"/>
</dbReference>
<keyword evidence="2" id="KW-0808">Transferase</keyword>
<dbReference type="InterPro" id="IPR016181">
    <property type="entry name" value="Acyl_CoA_acyltransferase"/>
</dbReference>
<sequence>MVVYLREAAEDDKPSISRISLLTSDGGASAEHSLTIKELSSLVWALPYISLPTGFGYVLVRRIDDREGSGKEEVLGYIVATSDTLKFREAADTIFEPPLREKYPLELLGSPELMALDKFFIDRIHHPIAYPKHILDFSPAHFHIAILPELQRKGWGRKMIAKVAERLQSIDPTMHGIWNGIDPKNGPSIIFYAKIGGKYYNSGEDEYFTHEFSNFGI</sequence>
<name>A0A164QZZ5_9AGAM</name>
<feature type="domain" description="GCN5-related N-acetyltransferase Rv2170-like" evidence="1">
    <location>
        <begin position="143"/>
        <end position="200"/>
    </location>
</feature>
<evidence type="ECO:0000313" key="3">
    <source>
        <dbReference type="Proteomes" id="UP000076722"/>
    </source>
</evidence>
<dbReference type="SUPFAM" id="SSF55729">
    <property type="entry name" value="Acyl-CoA N-acyltransferases (Nat)"/>
    <property type="match status" value="1"/>
</dbReference>
<proteinExistence type="predicted"/>
<dbReference type="AlphaFoldDB" id="A0A164QZZ5"/>
<evidence type="ECO:0000313" key="2">
    <source>
        <dbReference type="EMBL" id="KZS90123.1"/>
    </source>
</evidence>